<reference evidence="2 3" key="1">
    <citation type="journal article" date="2017" name="BMC Biol.">
        <title>Genomic innovations, transcriptional plasticity and gene loss underlying the evolution and divergence of two highly polyphagous and invasive Helicoverpa pest species.</title>
        <authorList>
            <person name="Pearce S.L."/>
            <person name="Clarke D.F."/>
            <person name="East P.D."/>
            <person name="Elfekih S."/>
            <person name="Gordon K.H."/>
            <person name="Jermiin L.S."/>
            <person name="McGaughran A."/>
            <person name="Oakeshott J.G."/>
            <person name="Papanikolaou A."/>
            <person name="Perera O.P."/>
            <person name="Rane R.V."/>
            <person name="Richards S."/>
            <person name="Tay W.T."/>
            <person name="Walsh T.K."/>
            <person name="Anderson A."/>
            <person name="Anderson C.J."/>
            <person name="Asgari S."/>
            <person name="Board P.G."/>
            <person name="Bretschneider A."/>
            <person name="Campbell P.M."/>
            <person name="Chertemps T."/>
            <person name="Christeller J.T."/>
            <person name="Coppin C.W."/>
            <person name="Downes S.J."/>
            <person name="Duan G."/>
            <person name="Farnsworth C.A."/>
            <person name="Good R.T."/>
            <person name="Han L.B."/>
            <person name="Han Y.C."/>
            <person name="Hatje K."/>
            <person name="Horne I."/>
            <person name="Huang Y.P."/>
            <person name="Hughes D.S."/>
            <person name="Jacquin-Joly E."/>
            <person name="James W."/>
            <person name="Jhangiani S."/>
            <person name="Kollmar M."/>
            <person name="Kuwar S.S."/>
            <person name="Li S."/>
            <person name="Liu N.Y."/>
            <person name="Maibeche M.T."/>
            <person name="Miller J.R."/>
            <person name="Montagne N."/>
            <person name="Perry T."/>
            <person name="Qu J."/>
            <person name="Song S.V."/>
            <person name="Sutton G.G."/>
            <person name="Vogel H."/>
            <person name="Walenz B.P."/>
            <person name="Xu W."/>
            <person name="Zhang H.J."/>
            <person name="Zou Z."/>
            <person name="Batterham P."/>
            <person name="Edwards O.R."/>
            <person name="Feyereisen R."/>
            <person name="Gibbs R.A."/>
            <person name="Heckel D.G."/>
            <person name="McGrath A."/>
            <person name="Robin C."/>
            <person name="Scherer S.E."/>
            <person name="Worley K.C."/>
            <person name="Wu Y.D."/>
        </authorList>
    </citation>
    <scope>NUCLEOTIDE SEQUENCE [LARGE SCALE GENOMIC DNA]</scope>
    <source>
        <strain evidence="2">Harm_GR_Male_#8</strain>
        <tissue evidence="2">Whole organism</tissue>
    </source>
</reference>
<organism evidence="2 3">
    <name type="scientific">Helicoverpa armigera</name>
    <name type="common">Cotton bollworm</name>
    <name type="synonym">Heliothis armigera</name>
    <dbReference type="NCBI Taxonomy" id="29058"/>
    <lineage>
        <taxon>Eukaryota</taxon>
        <taxon>Metazoa</taxon>
        <taxon>Ecdysozoa</taxon>
        <taxon>Arthropoda</taxon>
        <taxon>Hexapoda</taxon>
        <taxon>Insecta</taxon>
        <taxon>Pterygota</taxon>
        <taxon>Neoptera</taxon>
        <taxon>Endopterygota</taxon>
        <taxon>Lepidoptera</taxon>
        <taxon>Glossata</taxon>
        <taxon>Ditrysia</taxon>
        <taxon>Noctuoidea</taxon>
        <taxon>Noctuidae</taxon>
        <taxon>Heliothinae</taxon>
        <taxon>Helicoverpa</taxon>
    </lineage>
</organism>
<evidence type="ECO:0000256" key="1">
    <source>
        <dbReference type="SAM" id="MobiDB-lite"/>
    </source>
</evidence>
<proteinExistence type="predicted"/>
<sequence>MCNNRSRCRASLIRVRRSKGSKKHKTFHFQSRLIVAANHSTSSAINSGSASARYRLDSDTERTAPRRLAPPRAASHRAASHRTALISRWRTI</sequence>
<dbReference type="Proteomes" id="UP000249218">
    <property type="component" value="Unassembled WGS sequence"/>
</dbReference>
<feature type="region of interest" description="Disordered" evidence="1">
    <location>
        <begin position="41"/>
        <end position="82"/>
    </location>
</feature>
<dbReference type="AlphaFoldDB" id="A0A2W1BN32"/>
<feature type="compositionally biased region" description="Basic and acidic residues" evidence="1">
    <location>
        <begin position="54"/>
        <end position="64"/>
    </location>
</feature>
<keyword evidence="3" id="KW-1185">Reference proteome</keyword>
<feature type="compositionally biased region" description="Low complexity" evidence="1">
    <location>
        <begin position="41"/>
        <end position="52"/>
    </location>
</feature>
<evidence type="ECO:0000313" key="2">
    <source>
        <dbReference type="EMBL" id="PZC76472.1"/>
    </source>
</evidence>
<evidence type="ECO:0000313" key="3">
    <source>
        <dbReference type="Proteomes" id="UP000249218"/>
    </source>
</evidence>
<protein>
    <submittedName>
        <fullName evidence="2">Uncharacterized protein</fullName>
    </submittedName>
</protein>
<accession>A0A2W1BN32</accession>
<dbReference type="EMBL" id="KZ149956">
    <property type="protein sequence ID" value="PZC76472.1"/>
    <property type="molecule type" value="Genomic_DNA"/>
</dbReference>
<gene>
    <name evidence="2" type="primary">HaOG204534</name>
    <name evidence="2" type="ORF">B5X24_HaOG204534</name>
</gene>
<name>A0A2W1BN32_HELAM</name>